<accession>A0A5B2VRM8</accession>
<evidence type="ECO:0000313" key="1">
    <source>
        <dbReference type="EMBL" id="KAA2241665.1"/>
    </source>
</evidence>
<dbReference type="Proteomes" id="UP000324611">
    <property type="component" value="Unassembled WGS sequence"/>
</dbReference>
<gene>
    <name evidence="1" type="ORF">F0L74_17460</name>
</gene>
<sequence length="433" mass="46748">MAILQGKIVETGQTVDIQVPTARMPELPAFEDISDDDQIAAWDQSDNKTKHMTVSQLRSKISGDSVPETPVLSGADMEIRIPAALVGQKRIDVPALAGYAYSLTRRGIGRLATDEFNILSTGGFELAKADDQFYEGDLFFAHIYELEGGSTEVPGSGGNSAPSLITGIKTVNINTTLVTGDMGKLINIAGNNLKIVLTLPELSAIPENTVIPIETMVNNQFQTTITTQGGQFIYFRGTGLSKVYMGRGEVLWVMNGADGWYVINAYGNYLDVGQPIMGYTTVLNTLPAEGQLVNRDAYPRLWEFAQSAGAALIQDSLWQSDAVTYRGCFGTGDGAVTFRIPDLRGTFPRFQDRGRALEKNPRTYNNPGGYQADLVGPHNHPFDIPTQQGQSDNANDRTVMVPGTTHGNTGNTGTGIGLETTVKNTAFIALIKV</sequence>
<dbReference type="EMBL" id="VUOC01000003">
    <property type="protein sequence ID" value="KAA2241665.1"/>
    <property type="molecule type" value="Genomic_DNA"/>
</dbReference>
<name>A0A5B2VRM8_9BACT</name>
<reference evidence="1 2" key="1">
    <citation type="submission" date="2019-09" db="EMBL/GenBank/DDBJ databases">
        <title>Chitinophaga ginsengihumi sp. nov., isolated from soil of ginseng rhizosphere.</title>
        <authorList>
            <person name="Lee J."/>
        </authorList>
    </citation>
    <scope>NUCLEOTIDE SEQUENCE [LARGE SCALE GENOMIC DNA]</scope>
    <source>
        <strain evidence="1 2">BN140078</strain>
    </source>
</reference>
<proteinExistence type="predicted"/>
<dbReference type="RefSeq" id="WP_149839172.1">
    <property type="nucleotide sequence ID" value="NZ_VUOC01000003.1"/>
</dbReference>
<dbReference type="AlphaFoldDB" id="A0A5B2VRM8"/>
<protein>
    <submittedName>
        <fullName evidence="1">Tail fiber protein</fullName>
    </submittedName>
</protein>
<dbReference type="SUPFAM" id="SSF88874">
    <property type="entry name" value="Receptor-binding domain of short tail fibre protein gp12"/>
    <property type="match status" value="1"/>
</dbReference>
<keyword evidence="2" id="KW-1185">Reference proteome</keyword>
<comment type="caution">
    <text evidence="1">The sequence shown here is derived from an EMBL/GenBank/DDBJ whole genome shotgun (WGS) entry which is preliminary data.</text>
</comment>
<reference evidence="1 2" key="2">
    <citation type="submission" date="2019-09" db="EMBL/GenBank/DDBJ databases">
        <authorList>
            <person name="Jin C."/>
        </authorList>
    </citation>
    <scope>NUCLEOTIDE SEQUENCE [LARGE SCALE GENOMIC DNA]</scope>
    <source>
        <strain evidence="1 2">BN140078</strain>
    </source>
</reference>
<organism evidence="1 2">
    <name type="scientific">Chitinophaga agrisoli</name>
    <dbReference type="NCBI Taxonomy" id="2607653"/>
    <lineage>
        <taxon>Bacteria</taxon>
        <taxon>Pseudomonadati</taxon>
        <taxon>Bacteroidota</taxon>
        <taxon>Chitinophagia</taxon>
        <taxon>Chitinophagales</taxon>
        <taxon>Chitinophagaceae</taxon>
        <taxon>Chitinophaga</taxon>
    </lineage>
</organism>
<evidence type="ECO:0000313" key="2">
    <source>
        <dbReference type="Proteomes" id="UP000324611"/>
    </source>
</evidence>